<dbReference type="EMBL" id="CAJNOJ010000572">
    <property type="protein sequence ID" value="CAF1487787.1"/>
    <property type="molecule type" value="Genomic_DNA"/>
</dbReference>
<protein>
    <recommendedName>
        <fullName evidence="5">BEN domain-containing protein</fullName>
    </recommendedName>
</protein>
<dbReference type="AlphaFoldDB" id="A0A815SAZ9"/>
<dbReference type="OrthoDB" id="10056468at2759"/>
<keyword evidence="1" id="KW-0175">Coiled coil</keyword>
<organism evidence="3 4">
    <name type="scientific">Adineta ricciae</name>
    <name type="common">Rotifer</name>
    <dbReference type="NCBI Taxonomy" id="249248"/>
    <lineage>
        <taxon>Eukaryota</taxon>
        <taxon>Metazoa</taxon>
        <taxon>Spiralia</taxon>
        <taxon>Gnathifera</taxon>
        <taxon>Rotifera</taxon>
        <taxon>Eurotatoria</taxon>
        <taxon>Bdelloidea</taxon>
        <taxon>Adinetida</taxon>
        <taxon>Adinetidae</taxon>
        <taxon>Adineta</taxon>
    </lineage>
</organism>
<evidence type="ECO:0000313" key="3">
    <source>
        <dbReference type="EMBL" id="CAF1487787.1"/>
    </source>
</evidence>
<evidence type="ECO:0000313" key="4">
    <source>
        <dbReference type="Proteomes" id="UP000663852"/>
    </source>
</evidence>
<evidence type="ECO:0000256" key="1">
    <source>
        <dbReference type="SAM" id="Coils"/>
    </source>
</evidence>
<evidence type="ECO:0008006" key="5">
    <source>
        <dbReference type="Google" id="ProtNLM"/>
    </source>
</evidence>
<dbReference type="Proteomes" id="UP000663852">
    <property type="component" value="Unassembled WGS sequence"/>
</dbReference>
<feature type="coiled-coil region" evidence="1">
    <location>
        <begin position="70"/>
        <end position="97"/>
    </location>
</feature>
<feature type="compositionally biased region" description="Basic and acidic residues" evidence="2">
    <location>
        <begin position="12"/>
        <end position="26"/>
    </location>
</feature>
<comment type="caution">
    <text evidence="3">The sequence shown here is derived from an EMBL/GenBank/DDBJ whole genome shotgun (WGS) entry which is preliminary data.</text>
</comment>
<reference evidence="3" key="1">
    <citation type="submission" date="2021-02" db="EMBL/GenBank/DDBJ databases">
        <authorList>
            <person name="Nowell W R."/>
        </authorList>
    </citation>
    <scope>NUCLEOTIDE SEQUENCE</scope>
</reference>
<feature type="region of interest" description="Disordered" evidence="2">
    <location>
        <begin position="1"/>
        <end position="26"/>
    </location>
</feature>
<proteinExistence type="predicted"/>
<gene>
    <name evidence="3" type="ORF">EDS130_LOCUS41827</name>
</gene>
<sequence length="269" mass="30038">MARKKTPAQKVNDQKENDCPSDDHQGNKKIVEISTISFAFAMICDYTFDVGCPATIGEKRKLESINCNIGNNEENEIILLKKRCVELEDRIVLLEKSCLSIPSDVNIQQFFEDVLPSFSDKNHDDITMTASDLVMGVDSDAVGETDTGSSASNPGNDSNTVSYDCDQREVCHLPLLPIDDKMLSSLKKENTTCTARSIIKFLFPNPPDNFKLSNVDKDVVENIVQVVKIMHPEETTTTATKIRHSMSNYFGSLTYKKKKKLSKSVKKSD</sequence>
<evidence type="ECO:0000256" key="2">
    <source>
        <dbReference type="SAM" id="MobiDB-lite"/>
    </source>
</evidence>
<accession>A0A815SAZ9</accession>
<name>A0A815SAZ9_ADIRI</name>